<keyword evidence="2" id="KW-0812">Transmembrane</keyword>
<gene>
    <name evidence="3" type="ORF">TL16_g10330</name>
</gene>
<accession>A0A9W7BDL7</accession>
<reference evidence="4" key="1">
    <citation type="journal article" date="2023" name="Commun. Biol.">
        <title>Genome analysis of Parmales, the sister group of diatoms, reveals the evolutionary specialization of diatoms from phago-mixotrophs to photoautotrophs.</title>
        <authorList>
            <person name="Ban H."/>
            <person name="Sato S."/>
            <person name="Yoshikawa S."/>
            <person name="Yamada K."/>
            <person name="Nakamura Y."/>
            <person name="Ichinomiya M."/>
            <person name="Sato N."/>
            <person name="Blanc-Mathieu R."/>
            <person name="Endo H."/>
            <person name="Kuwata A."/>
            <person name="Ogata H."/>
        </authorList>
    </citation>
    <scope>NUCLEOTIDE SEQUENCE [LARGE SCALE GENOMIC DNA]</scope>
</reference>
<evidence type="ECO:0000313" key="4">
    <source>
        <dbReference type="Proteomes" id="UP001162640"/>
    </source>
</evidence>
<feature type="region of interest" description="Disordered" evidence="1">
    <location>
        <begin position="474"/>
        <end position="496"/>
    </location>
</feature>
<protein>
    <submittedName>
        <fullName evidence="3">Uncharacterized protein</fullName>
    </submittedName>
</protein>
<dbReference type="Proteomes" id="UP001162640">
    <property type="component" value="Unassembled WGS sequence"/>
</dbReference>
<evidence type="ECO:0000256" key="2">
    <source>
        <dbReference type="SAM" id="Phobius"/>
    </source>
</evidence>
<evidence type="ECO:0000313" key="3">
    <source>
        <dbReference type="EMBL" id="GMH85747.1"/>
    </source>
</evidence>
<feature type="compositionally biased region" description="Polar residues" evidence="1">
    <location>
        <begin position="23"/>
        <end position="34"/>
    </location>
</feature>
<keyword evidence="2" id="KW-0472">Membrane</keyword>
<organism evidence="3 4">
    <name type="scientific">Triparma laevis f. inornata</name>
    <dbReference type="NCBI Taxonomy" id="1714386"/>
    <lineage>
        <taxon>Eukaryota</taxon>
        <taxon>Sar</taxon>
        <taxon>Stramenopiles</taxon>
        <taxon>Ochrophyta</taxon>
        <taxon>Bolidophyceae</taxon>
        <taxon>Parmales</taxon>
        <taxon>Triparmaceae</taxon>
        <taxon>Triparma</taxon>
    </lineage>
</organism>
<feature type="region of interest" description="Disordered" evidence="1">
    <location>
        <begin position="21"/>
        <end position="55"/>
    </location>
</feature>
<name>A0A9W7BDL7_9STRA</name>
<evidence type="ECO:0000256" key="1">
    <source>
        <dbReference type="SAM" id="MobiDB-lite"/>
    </source>
</evidence>
<sequence>MSKAVPVVKAEVEQLRRRVKTVISRSSPNRQSISIPRDPKSRSSNKAKKVDPKTDWREYKKAKAISAFNLFLNRVGNTGGRKSMQSNADEVIEPHGNLTVHVKKAHICGRKCNKRLKTHYYGFSGKEYDNGGERVGDAERRALIYAAECKFLATVTFEDCFEQTPPATSYEPSFENICKPFNFPVYQYQSKLYIDLFDEQFTSNLIGDTSISLFSIIEKQTQKAMKRVGGLRAKFLEVKANEFSNEGERKVTILETLKSLNTNEEYEWVDLTDSRDSVVGKVCINVKFDERVITCFSKKSPESRQRIEVEEKEFALEALKEASVRISKLARIKTELEIMHQSILNFERFWESVAWLVGSIAICLRFDSEYLPFYLGSMFIVMMLYNLRERVRGTTILHLLHESEGSGVNRRIGKLRIAVQSAEIKDKKGVSGVDPLVRCYYSTPTGNEEREGEKGANSAHRHYIGRTKTLEKTFTPNFQSPEEKNEDRGKKENEQSFTKTVAAGKKWWIARSKLRKAGVRDAVLHNVTSAWKHNDGEIDWHCLKYPILQEVEGTGTKKKALGWNMIQSLLHFDLHHAGKAGERMLGRASVPVKALVSNHSGGIQDLRNVEIDVANLHGEKVATVRVRLQLKLPQAGSSFSELDRMNMESLEEMLDNERELGIVGRVKKVRDIAMSIQDGLENIANFFERVRHILLWTHPAKTAVILAYISCGVVASYFIPFRYLLIMKILKDFWKGFCHRPKTRSFYNRINNVLNTIPTAKEMSAVYANERTALQEMTRAVQHSEAMKVTLQAIWSGQLYKRGTFNKAMKVRFIVVRSGYICWWKQSSHAERGMPPRGRLYIPPGGHFGVNKLFLDVNKKDDGRIGFNMLGLENPADSQCVKRAFEIETGFEGFKLAVLAASGATEGSDAYAEKVRQLSI</sequence>
<dbReference type="EMBL" id="BLQM01000364">
    <property type="protein sequence ID" value="GMH85747.1"/>
    <property type="molecule type" value="Genomic_DNA"/>
</dbReference>
<feature type="transmembrane region" description="Helical" evidence="2">
    <location>
        <begin position="705"/>
        <end position="725"/>
    </location>
</feature>
<comment type="caution">
    <text evidence="3">The sequence shown here is derived from an EMBL/GenBank/DDBJ whole genome shotgun (WGS) entry which is preliminary data.</text>
</comment>
<keyword evidence="2" id="KW-1133">Transmembrane helix</keyword>
<proteinExistence type="predicted"/>
<feature type="compositionally biased region" description="Basic and acidic residues" evidence="1">
    <location>
        <begin position="481"/>
        <end position="494"/>
    </location>
</feature>
<dbReference type="AlphaFoldDB" id="A0A9W7BDL7"/>